<name>A0ABT4L5U3_9SPHI</name>
<gene>
    <name evidence="1" type="ORF">O0955_04760</name>
</gene>
<evidence type="ECO:0000313" key="1">
    <source>
        <dbReference type="EMBL" id="MCZ4243308.1"/>
    </source>
</evidence>
<dbReference type="Gene3D" id="2.60.40.1120">
    <property type="entry name" value="Carboxypeptidase-like, regulatory domain"/>
    <property type="match status" value="1"/>
</dbReference>
<sequence>MKKLSIFLFALILSSLCFIAFTSIKLGGITGRVSPASAVVSVSLISTGTDTLKAQVNDGAFTFSNLKQGVYTVWIKAGTPYKDTVIDNVAVKDSSTTDLGEIKLQQ</sequence>
<organism evidence="1 2">
    <name type="scientific">Pedobacter punctiformis</name>
    <dbReference type="NCBI Taxonomy" id="3004097"/>
    <lineage>
        <taxon>Bacteria</taxon>
        <taxon>Pseudomonadati</taxon>
        <taxon>Bacteroidota</taxon>
        <taxon>Sphingobacteriia</taxon>
        <taxon>Sphingobacteriales</taxon>
        <taxon>Sphingobacteriaceae</taxon>
        <taxon>Pedobacter</taxon>
    </lineage>
</organism>
<dbReference type="RefSeq" id="WP_269426374.1">
    <property type="nucleotide sequence ID" value="NZ_JAPWGM010000001.1"/>
</dbReference>
<dbReference type="InterPro" id="IPR013784">
    <property type="entry name" value="Carb-bd-like_fold"/>
</dbReference>
<dbReference type="EMBL" id="JAPWGM010000001">
    <property type="protein sequence ID" value="MCZ4243308.1"/>
    <property type="molecule type" value="Genomic_DNA"/>
</dbReference>
<dbReference type="Proteomes" id="UP001144347">
    <property type="component" value="Unassembled WGS sequence"/>
</dbReference>
<keyword evidence="2" id="KW-1185">Reference proteome</keyword>
<reference evidence="1" key="1">
    <citation type="submission" date="2022-12" db="EMBL/GenBank/DDBJ databases">
        <title>Genome sequence of HCMS5-2.</title>
        <authorList>
            <person name="Woo H."/>
        </authorList>
    </citation>
    <scope>NUCLEOTIDE SEQUENCE</scope>
    <source>
        <strain evidence="1">HCMS5-2</strain>
    </source>
</reference>
<proteinExistence type="predicted"/>
<accession>A0ABT4L5U3</accession>
<comment type="caution">
    <text evidence="1">The sequence shown here is derived from an EMBL/GenBank/DDBJ whole genome shotgun (WGS) entry which is preliminary data.</text>
</comment>
<protein>
    <submittedName>
        <fullName evidence="1">Carboxypeptidase regulatory-like domain-containing protein</fullName>
    </submittedName>
</protein>
<dbReference type="SUPFAM" id="SSF49452">
    <property type="entry name" value="Starch-binding domain-like"/>
    <property type="match status" value="1"/>
</dbReference>
<evidence type="ECO:0000313" key="2">
    <source>
        <dbReference type="Proteomes" id="UP001144347"/>
    </source>
</evidence>